<name>A0A2G5IET7_CERBT</name>
<dbReference type="EMBL" id="CP134188">
    <property type="protein sequence ID" value="WPB04098.1"/>
    <property type="molecule type" value="Genomic_DNA"/>
</dbReference>
<dbReference type="InterPro" id="IPR052999">
    <property type="entry name" value="PTS1_Protein"/>
</dbReference>
<organism evidence="1 3">
    <name type="scientific">Cercospora beticola</name>
    <name type="common">Sugarbeet leaf spot fungus</name>
    <dbReference type="NCBI Taxonomy" id="122368"/>
    <lineage>
        <taxon>Eukaryota</taxon>
        <taxon>Fungi</taxon>
        <taxon>Dikarya</taxon>
        <taxon>Ascomycota</taxon>
        <taxon>Pezizomycotina</taxon>
        <taxon>Dothideomycetes</taxon>
        <taxon>Dothideomycetidae</taxon>
        <taxon>Mycosphaerellales</taxon>
        <taxon>Mycosphaerellaceae</taxon>
        <taxon>Cercospora</taxon>
    </lineage>
</organism>
<dbReference type="Gene3D" id="1.20.1290.10">
    <property type="entry name" value="AhpD-like"/>
    <property type="match status" value="1"/>
</dbReference>
<accession>A0A2G5IET7</accession>
<evidence type="ECO:0000313" key="3">
    <source>
        <dbReference type="Proteomes" id="UP000230605"/>
    </source>
</evidence>
<dbReference type="SUPFAM" id="SSF69118">
    <property type="entry name" value="AhpD-like"/>
    <property type="match status" value="1"/>
</dbReference>
<dbReference type="OrthoDB" id="5537330at2759"/>
<dbReference type="PANTHER" id="PTHR28180:SF2">
    <property type="entry name" value="PEROXISOMAL PROTEIN 2"/>
    <property type="match status" value="1"/>
</dbReference>
<evidence type="ECO:0000313" key="1">
    <source>
        <dbReference type="EMBL" id="PIB03034.1"/>
    </source>
</evidence>
<evidence type="ECO:0000313" key="2">
    <source>
        <dbReference type="EMBL" id="WPB04098.1"/>
    </source>
</evidence>
<protein>
    <submittedName>
        <fullName evidence="1">Uncharacterized protein</fullName>
    </submittedName>
</protein>
<sequence length="254" mass="28482">MSIPIPKITKNKTTIDNGFFQKLESQFPGAGRGNWYIYAGVVFQTNDRMDLIEALWKYVKTASFDSELLGKARKLREALLKNSALVGFPKGINACTSLRKAIKEQTPQILKALDEDKSLRQSLGRAEKDARGKDFFSKIYSQHTDRVLENMSLASGEDLSEFAINAIYGDLMAEESRLNAKETGLLEFLACYASGGSAWIQAKGHMYGCRNLGNGKAEIYGAMNVCNEIEKRLGIKVNREPEENWTWVSKAYAW</sequence>
<reference evidence="2 4" key="2">
    <citation type="submission" date="2023-09" db="EMBL/GenBank/DDBJ databases">
        <title>Complete-Gapless Cercospora beticola genome.</title>
        <authorList>
            <person name="Wyatt N.A."/>
            <person name="Spanner R.E."/>
            <person name="Bolton M.D."/>
        </authorList>
    </citation>
    <scope>NUCLEOTIDE SEQUENCE [LARGE SCALE GENOMIC DNA]</scope>
    <source>
        <strain evidence="2">Cb09-40</strain>
    </source>
</reference>
<dbReference type="EMBL" id="LKMD01000099">
    <property type="protein sequence ID" value="PIB03034.1"/>
    <property type="molecule type" value="Genomic_DNA"/>
</dbReference>
<gene>
    <name evidence="1" type="ORF">CB0940_11741</name>
    <name evidence="2" type="ORF">RHO25_008742</name>
</gene>
<evidence type="ECO:0000313" key="4">
    <source>
        <dbReference type="Proteomes" id="UP001302367"/>
    </source>
</evidence>
<dbReference type="AlphaFoldDB" id="A0A2G5IET7"/>
<keyword evidence="4" id="KW-1185">Reference proteome</keyword>
<dbReference type="Proteomes" id="UP000230605">
    <property type="component" value="Chromosome 10"/>
</dbReference>
<dbReference type="Proteomes" id="UP001302367">
    <property type="component" value="Chromosome 5"/>
</dbReference>
<dbReference type="InterPro" id="IPR029032">
    <property type="entry name" value="AhpD-like"/>
</dbReference>
<dbReference type="PANTHER" id="PTHR28180">
    <property type="entry name" value="CONSERVED MITOCHONDRIAL PROTEIN-RELATED"/>
    <property type="match status" value="1"/>
</dbReference>
<proteinExistence type="predicted"/>
<reference evidence="1 3" key="1">
    <citation type="submission" date="2015-10" db="EMBL/GenBank/DDBJ databases">
        <title>The cercosporin biosynthetic gene cluster was horizontally transferred to several fungal lineages and shown to be expanded in Cercospora beticola based on microsynteny with recipient genomes.</title>
        <authorList>
            <person name="De Jonge R."/>
            <person name="Ebert M.K."/>
            <person name="Suttle J.C."/>
            <person name="Jurick Ii W.M."/>
            <person name="Secor G.A."/>
            <person name="Thomma B.P."/>
            <person name="Van De Peer Y."/>
            <person name="Bolton M.D."/>
        </authorList>
    </citation>
    <scope>NUCLEOTIDE SEQUENCE [LARGE SCALE GENOMIC DNA]</scope>
    <source>
        <strain evidence="1 3">09-40</strain>
    </source>
</reference>